<feature type="coiled-coil region" evidence="1">
    <location>
        <begin position="399"/>
        <end position="433"/>
    </location>
</feature>
<feature type="coiled-coil region" evidence="1">
    <location>
        <begin position="161"/>
        <end position="269"/>
    </location>
</feature>
<keyword evidence="3" id="KW-1185">Reference proteome</keyword>
<protein>
    <submittedName>
        <fullName evidence="2">Uncharacterized protein</fullName>
    </submittedName>
</protein>
<proteinExistence type="predicted"/>
<name>E4XFC5_OIKDI</name>
<dbReference type="AlphaFoldDB" id="E4XFC5"/>
<dbReference type="Proteomes" id="UP000001307">
    <property type="component" value="Unassembled WGS sequence"/>
</dbReference>
<sequence length="457" mass="52634">MCENDDGLCDISELQISLDSLRPDENGSPRELSPGAKVVRTLQFTDSASLSRVTSIEEKLSSVLALEPSTLKQKFDDLVLELPEKDDSEVLEKLVHAEQKVIEHQHQILKLEQSLFLVNQNCAKKNQVLKNATNMLSAAKSIFLDENEKNKSKIIQQDNGLKGMMEILTELENDYASLKIEKENIEFKLNEITLERNHLQEQHEEGKTDKSNIEKENNDLTQQLETLKKESNEERNSLNQKIANLKKLLESERSKVASFERCNKEAQKKTAAVQHQFELLKFQTDQAKSAREQHLKATQIEKEKISKVKAELEAKIKEFESDLKTAQNERVAAERSLEKCQKELQRSLVANQQLNDQLIAEKSSNEAELRKQESFHTALIQKRLAESEERQTQAEEALLHDLHAKEADLKRSIDELRKKHAMEINKVEKSMRESVNIQMKQFLQNHYTQERDNFGAK</sequence>
<evidence type="ECO:0000313" key="2">
    <source>
        <dbReference type="EMBL" id="CBY24313.1"/>
    </source>
</evidence>
<accession>E4XFC5</accession>
<keyword evidence="1" id="KW-0175">Coiled coil</keyword>
<organism evidence="2">
    <name type="scientific">Oikopleura dioica</name>
    <name type="common">Tunicate</name>
    <dbReference type="NCBI Taxonomy" id="34765"/>
    <lineage>
        <taxon>Eukaryota</taxon>
        <taxon>Metazoa</taxon>
        <taxon>Chordata</taxon>
        <taxon>Tunicata</taxon>
        <taxon>Appendicularia</taxon>
        <taxon>Copelata</taxon>
        <taxon>Oikopleuridae</taxon>
        <taxon>Oikopleura</taxon>
    </lineage>
</organism>
<dbReference type="EMBL" id="FN653044">
    <property type="protein sequence ID" value="CBY24313.1"/>
    <property type="molecule type" value="Genomic_DNA"/>
</dbReference>
<dbReference type="OrthoDB" id="10371755at2759"/>
<reference evidence="2" key="1">
    <citation type="journal article" date="2010" name="Science">
        <title>Plasticity of animal genome architecture unmasked by rapid evolution of a pelagic tunicate.</title>
        <authorList>
            <person name="Denoeud F."/>
            <person name="Henriet S."/>
            <person name="Mungpakdee S."/>
            <person name="Aury J.M."/>
            <person name="Da Silva C."/>
            <person name="Brinkmann H."/>
            <person name="Mikhaleva J."/>
            <person name="Olsen L.C."/>
            <person name="Jubin C."/>
            <person name="Canestro C."/>
            <person name="Bouquet J.M."/>
            <person name="Danks G."/>
            <person name="Poulain J."/>
            <person name="Campsteijn C."/>
            <person name="Adamski M."/>
            <person name="Cross I."/>
            <person name="Yadetie F."/>
            <person name="Muffato M."/>
            <person name="Louis A."/>
            <person name="Butcher S."/>
            <person name="Tsagkogeorga G."/>
            <person name="Konrad A."/>
            <person name="Singh S."/>
            <person name="Jensen M.F."/>
            <person name="Cong E.H."/>
            <person name="Eikeseth-Otteraa H."/>
            <person name="Noel B."/>
            <person name="Anthouard V."/>
            <person name="Porcel B.M."/>
            <person name="Kachouri-Lafond R."/>
            <person name="Nishino A."/>
            <person name="Ugolini M."/>
            <person name="Chourrout P."/>
            <person name="Nishida H."/>
            <person name="Aasland R."/>
            <person name="Huzurbazar S."/>
            <person name="Westhof E."/>
            <person name="Delsuc F."/>
            <person name="Lehrach H."/>
            <person name="Reinhardt R."/>
            <person name="Weissenbach J."/>
            <person name="Roy S.W."/>
            <person name="Artiguenave F."/>
            <person name="Postlethwait J.H."/>
            <person name="Manak J.R."/>
            <person name="Thompson E.M."/>
            <person name="Jaillon O."/>
            <person name="Du Pasquier L."/>
            <person name="Boudinot P."/>
            <person name="Liberles D.A."/>
            <person name="Volff J.N."/>
            <person name="Philippe H."/>
            <person name="Lenhard B."/>
            <person name="Roest Crollius H."/>
            <person name="Wincker P."/>
            <person name="Chourrout D."/>
        </authorList>
    </citation>
    <scope>NUCLEOTIDE SEQUENCE [LARGE SCALE GENOMIC DNA]</scope>
</reference>
<feature type="coiled-coil region" evidence="1">
    <location>
        <begin position="295"/>
        <end position="357"/>
    </location>
</feature>
<evidence type="ECO:0000256" key="1">
    <source>
        <dbReference type="SAM" id="Coils"/>
    </source>
</evidence>
<evidence type="ECO:0000313" key="3">
    <source>
        <dbReference type="Proteomes" id="UP000001307"/>
    </source>
</evidence>
<gene>
    <name evidence="2" type="ORF">GSOID_T00009666001</name>
</gene>
<dbReference type="InParanoid" id="E4XFC5"/>